<comment type="similarity">
    <text evidence="4">Belongs to the GART family.</text>
</comment>
<dbReference type="InterPro" id="IPR004607">
    <property type="entry name" value="GART"/>
</dbReference>
<evidence type="ECO:0000256" key="2">
    <source>
        <dbReference type="ARBA" id="ARBA00022679"/>
    </source>
</evidence>
<dbReference type="NCBIfam" id="TIGR00639">
    <property type="entry name" value="PurN"/>
    <property type="match status" value="1"/>
</dbReference>
<dbReference type="PANTHER" id="PTHR43369">
    <property type="entry name" value="PHOSPHORIBOSYLGLYCINAMIDE FORMYLTRANSFERASE"/>
    <property type="match status" value="1"/>
</dbReference>
<dbReference type="EMBL" id="VUMO01000009">
    <property type="protein sequence ID" value="MSS20251.1"/>
    <property type="molecule type" value="Genomic_DNA"/>
</dbReference>
<feature type="active site" description="Proton donor" evidence="4">
    <location>
        <position position="110"/>
    </location>
</feature>
<sequence>MKPLMKIGVLASGGGTDLQSVIDGVHGKTGEITVVISNKSDAFALKRAEKAGIPAVFIDEKSCDGAEDFNAKIVETLKKYGCELVVLAGYLKIVTKNFVDAYPNRIVNIHPALIPSFCGPGFYGMHVHEAIYDYGCKVSGCTVHFVNEEADAGPIIAQKAVQLEDSDKPEDIQKKVLAEEHQILPWVVTQICLGRVHVNGRRVTIDKP</sequence>
<dbReference type="Pfam" id="PF00551">
    <property type="entry name" value="Formyl_trans_N"/>
    <property type="match status" value="1"/>
</dbReference>
<dbReference type="SUPFAM" id="SSF53328">
    <property type="entry name" value="Formyltransferase"/>
    <property type="match status" value="1"/>
</dbReference>
<dbReference type="PANTHER" id="PTHR43369:SF2">
    <property type="entry name" value="PHOSPHORIBOSYLGLYCINAMIDE FORMYLTRANSFERASE"/>
    <property type="match status" value="1"/>
</dbReference>
<comment type="pathway">
    <text evidence="1 4">Purine metabolism; IMP biosynthesis via de novo pathway; N(2)-formyl-N(1)-(5-phospho-D-ribosyl)glycinamide from N(1)-(5-phospho-D-ribosyl)glycinamide (10-formyl THF route): step 1/1.</text>
</comment>
<dbReference type="GO" id="GO:0005737">
    <property type="term" value="C:cytoplasm"/>
    <property type="evidence" value="ECO:0007669"/>
    <property type="project" value="TreeGrafter"/>
</dbReference>
<feature type="site" description="Raises pKa of active site His" evidence="4">
    <location>
        <position position="151"/>
    </location>
</feature>
<dbReference type="Gene3D" id="3.40.50.170">
    <property type="entry name" value="Formyl transferase, N-terminal domain"/>
    <property type="match status" value="1"/>
</dbReference>
<evidence type="ECO:0000313" key="7">
    <source>
        <dbReference type="Proteomes" id="UP000461754"/>
    </source>
</evidence>
<feature type="domain" description="Formyl transferase N-terminal" evidence="5">
    <location>
        <begin position="5"/>
        <end position="187"/>
    </location>
</feature>
<name>A0A7X2NGK1_9FIRM</name>
<protein>
    <recommendedName>
        <fullName evidence="4">Phosphoribosylglycinamide formyltransferase</fullName>
        <ecNumber evidence="4">2.1.2.2</ecNumber>
    </recommendedName>
    <alternativeName>
        <fullName evidence="4">5'-phosphoribosylglycinamide transformylase</fullName>
    </alternativeName>
    <alternativeName>
        <fullName evidence="4">GAR transformylase</fullName>
        <shortName evidence="4">GART</shortName>
    </alternativeName>
</protein>
<comment type="caution">
    <text evidence="6">The sequence shown here is derived from an EMBL/GenBank/DDBJ whole genome shotgun (WGS) entry which is preliminary data.</text>
</comment>
<comment type="catalytic activity">
    <reaction evidence="4">
        <text>N(1)-(5-phospho-beta-D-ribosyl)glycinamide + (6R)-10-formyltetrahydrofolate = N(2)-formyl-N(1)-(5-phospho-beta-D-ribosyl)glycinamide + (6S)-5,6,7,8-tetrahydrofolate + H(+)</text>
        <dbReference type="Rhea" id="RHEA:15053"/>
        <dbReference type="ChEBI" id="CHEBI:15378"/>
        <dbReference type="ChEBI" id="CHEBI:57453"/>
        <dbReference type="ChEBI" id="CHEBI:143788"/>
        <dbReference type="ChEBI" id="CHEBI:147286"/>
        <dbReference type="ChEBI" id="CHEBI:195366"/>
        <dbReference type="EC" id="2.1.2.2"/>
    </reaction>
</comment>
<evidence type="ECO:0000256" key="4">
    <source>
        <dbReference type="HAMAP-Rule" id="MF_01930"/>
    </source>
</evidence>
<keyword evidence="7" id="KW-1185">Reference proteome</keyword>
<feature type="binding site" evidence="4">
    <location>
        <begin position="91"/>
        <end position="94"/>
    </location>
    <ligand>
        <name>(6R)-10-formyltetrahydrofolate</name>
        <dbReference type="ChEBI" id="CHEBI:195366"/>
    </ligand>
</feature>
<keyword evidence="2 4" id="KW-0808">Transferase</keyword>
<feature type="binding site" evidence="4">
    <location>
        <position position="108"/>
    </location>
    <ligand>
        <name>(6R)-10-formyltetrahydrofolate</name>
        <dbReference type="ChEBI" id="CHEBI:195366"/>
    </ligand>
</feature>
<evidence type="ECO:0000256" key="3">
    <source>
        <dbReference type="ARBA" id="ARBA00022755"/>
    </source>
</evidence>
<dbReference type="GO" id="GO:0004644">
    <property type="term" value="F:phosphoribosylglycinamide formyltransferase activity"/>
    <property type="evidence" value="ECO:0007669"/>
    <property type="project" value="UniProtKB-UniRule"/>
</dbReference>
<proteinExistence type="inferred from homology"/>
<accession>A0A7X2NGK1</accession>
<comment type="caution">
    <text evidence="4">Lacks conserved residue(s) required for the propagation of feature annotation.</text>
</comment>
<dbReference type="UniPathway" id="UPA00074">
    <property type="reaction ID" value="UER00126"/>
</dbReference>
<dbReference type="InterPro" id="IPR002376">
    <property type="entry name" value="Formyl_transf_N"/>
</dbReference>
<reference evidence="6 7" key="1">
    <citation type="submission" date="2019-08" db="EMBL/GenBank/DDBJ databases">
        <title>In-depth cultivation of the pig gut microbiome towards novel bacterial diversity and tailored functional studies.</title>
        <authorList>
            <person name="Wylensek D."/>
            <person name="Hitch T.C.A."/>
            <person name="Clavel T."/>
        </authorList>
    </citation>
    <scope>NUCLEOTIDE SEQUENCE [LARGE SCALE GENOMIC DNA]</scope>
    <source>
        <strain evidence="6 7">RF-744-FAT-4</strain>
    </source>
</reference>
<evidence type="ECO:0000259" key="5">
    <source>
        <dbReference type="Pfam" id="PF00551"/>
    </source>
</evidence>
<dbReference type="RefSeq" id="WP_154576623.1">
    <property type="nucleotide sequence ID" value="NZ_VUMO01000009.1"/>
</dbReference>
<gene>
    <name evidence="4" type="primary">purN</name>
    <name evidence="6" type="ORF">FYJ52_07555</name>
</gene>
<dbReference type="Proteomes" id="UP000461754">
    <property type="component" value="Unassembled WGS sequence"/>
</dbReference>
<keyword evidence="3 4" id="KW-0658">Purine biosynthesis</keyword>
<comment type="function">
    <text evidence="4">Catalyzes the transfer of a formyl group from 10-formyltetrahydrofolate to 5-phospho-ribosyl-glycinamide (GAR), producing 5-phospho-ribosyl-N-formylglycinamide (FGAR) and tetrahydrofolate.</text>
</comment>
<dbReference type="GO" id="GO:0006189">
    <property type="term" value="P:'de novo' IMP biosynthetic process"/>
    <property type="evidence" value="ECO:0007669"/>
    <property type="project" value="UniProtKB-UniRule"/>
</dbReference>
<evidence type="ECO:0000256" key="1">
    <source>
        <dbReference type="ARBA" id="ARBA00005054"/>
    </source>
</evidence>
<dbReference type="AlphaFoldDB" id="A0A7X2NGK1"/>
<organism evidence="6 7">
    <name type="scientific">Pseudoramibacter porci</name>
    <dbReference type="NCBI Taxonomy" id="2606631"/>
    <lineage>
        <taxon>Bacteria</taxon>
        <taxon>Bacillati</taxon>
        <taxon>Bacillota</taxon>
        <taxon>Clostridia</taxon>
        <taxon>Eubacteriales</taxon>
        <taxon>Eubacteriaceae</taxon>
        <taxon>Pseudoramibacter</taxon>
    </lineage>
</organism>
<dbReference type="EC" id="2.1.2.2" evidence="4"/>
<evidence type="ECO:0000313" key="6">
    <source>
        <dbReference type="EMBL" id="MSS20251.1"/>
    </source>
</evidence>
<dbReference type="HAMAP" id="MF_01930">
    <property type="entry name" value="PurN"/>
    <property type="match status" value="1"/>
</dbReference>
<dbReference type="CDD" id="cd08645">
    <property type="entry name" value="FMT_core_GART"/>
    <property type="match status" value="1"/>
</dbReference>
<dbReference type="InterPro" id="IPR036477">
    <property type="entry name" value="Formyl_transf_N_sf"/>
</dbReference>